<evidence type="ECO:0000256" key="3">
    <source>
        <dbReference type="ARBA" id="ARBA00023052"/>
    </source>
</evidence>
<accession>A0A382N166</accession>
<dbReference type="PANTHER" id="PTHR43825:SF1">
    <property type="entry name" value="TRANSKETOLASE-LIKE PYRIMIDINE-BINDING DOMAIN-CONTAINING PROTEIN"/>
    <property type="match status" value="1"/>
</dbReference>
<keyword evidence="3" id="KW-0786">Thiamine pyrophosphate</keyword>
<dbReference type="InterPro" id="IPR029061">
    <property type="entry name" value="THDP-binding"/>
</dbReference>
<feature type="domain" description="Transketolase-like pyrimidine-binding" evidence="4">
    <location>
        <begin position="14"/>
        <end position="179"/>
    </location>
</feature>
<dbReference type="PANTHER" id="PTHR43825">
    <property type="entry name" value="PYRUVATE DEHYDROGENASE E1 COMPONENT"/>
    <property type="match status" value="1"/>
</dbReference>
<dbReference type="Pfam" id="PF02779">
    <property type="entry name" value="Transket_pyr"/>
    <property type="match status" value="1"/>
</dbReference>
<dbReference type="InterPro" id="IPR005475">
    <property type="entry name" value="Transketolase-like_Pyr-bd"/>
</dbReference>
<dbReference type="Pfam" id="PF02780">
    <property type="entry name" value="Transketolase_C"/>
    <property type="match status" value="1"/>
</dbReference>
<comment type="cofactor">
    <cofactor evidence="1">
        <name>thiamine diphosphate</name>
        <dbReference type="ChEBI" id="CHEBI:58937"/>
    </cofactor>
</comment>
<evidence type="ECO:0000313" key="5">
    <source>
        <dbReference type="EMBL" id="SVC54540.1"/>
    </source>
</evidence>
<name>A0A382N166_9ZZZZ</name>
<dbReference type="SMART" id="SM00861">
    <property type="entry name" value="Transket_pyr"/>
    <property type="match status" value="1"/>
</dbReference>
<evidence type="ECO:0000256" key="1">
    <source>
        <dbReference type="ARBA" id="ARBA00001964"/>
    </source>
</evidence>
<sequence>VEISDKEFKQWSRIGSRAAFGIAALELGATVDDLIILSGDTSTSAGLERFKKTYPEKFQDIGIAEQNMMGIAAGLASEGETVYTATFAPFQTMRCCEQIKVNLGYMNHKVCFVGLASGLVLGNLGYTHCCIEDLAVMRSIPNITVISPADCGETVKAALAAAEYESSVYIRLTGEAKNPAVYKTDYDFEIGKAITLREGEDITIIAGGTMVYKSLQAAEMLSESGLSVAVVNMHTIKPIDFTVIDRACETTKLLVTIEEHSVIGGLGSAVAEYKSTLVNAPPQLTIGIPDTYSKAGEYADLLQTYGLTTEQITENIASQYKILFS</sequence>
<dbReference type="CDD" id="cd07033">
    <property type="entry name" value="TPP_PYR_DXS_TK_like"/>
    <property type="match status" value="1"/>
</dbReference>
<dbReference type="InterPro" id="IPR033248">
    <property type="entry name" value="Transketolase_C"/>
</dbReference>
<protein>
    <recommendedName>
        <fullName evidence="4">Transketolase-like pyrimidine-binding domain-containing protein</fullName>
    </recommendedName>
</protein>
<dbReference type="FunFam" id="3.40.50.970:FF:000129">
    <property type="entry name" value="Transketolase"/>
    <property type="match status" value="1"/>
</dbReference>
<evidence type="ECO:0000256" key="2">
    <source>
        <dbReference type="ARBA" id="ARBA00007131"/>
    </source>
</evidence>
<dbReference type="InterPro" id="IPR051157">
    <property type="entry name" value="PDH/Transketolase"/>
</dbReference>
<reference evidence="5" key="1">
    <citation type="submission" date="2018-05" db="EMBL/GenBank/DDBJ databases">
        <authorList>
            <person name="Lanie J.A."/>
            <person name="Ng W.-L."/>
            <person name="Kazmierczak K.M."/>
            <person name="Andrzejewski T.M."/>
            <person name="Davidsen T.M."/>
            <person name="Wayne K.J."/>
            <person name="Tettelin H."/>
            <person name="Glass J.I."/>
            <person name="Rusch D."/>
            <person name="Podicherti R."/>
            <person name="Tsui H.-C.T."/>
            <person name="Winkler M.E."/>
        </authorList>
    </citation>
    <scope>NUCLEOTIDE SEQUENCE</scope>
</reference>
<feature type="non-terminal residue" evidence="5">
    <location>
        <position position="1"/>
    </location>
</feature>
<dbReference type="SUPFAM" id="SSF52922">
    <property type="entry name" value="TK C-terminal domain-like"/>
    <property type="match status" value="1"/>
</dbReference>
<dbReference type="SUPFAM" id="SSF52518">
    <property type="entry name" value="Thiamin diphosphate-binding fold (THDP-binding)"/>
    <property type="match status" value="1"/>
</dbReference>
<organism evidence="5">
    <name type="scientific">marine metagenome</name>
    <dbReference type="NCBI Taxonomy" id="408172"/>
    <lineage>
        <taxon>unclassified sequences</taxon>
        <taxon>metagenomes</taxon>
        <taxon>ecological metagenomes</taxon>
    </lineage>
</organism>
<proteinExistence type="inferred from homology"/>
<evidence type="ECO:0000259" key="4">
    <source>
        <dbReference type="SMART" id="SM00861"/>
    </source>
</evidence>
<comment type="similarity">
    <text evidence="2">Belongs to the transketolase family.</text>
</comment>
<gene>
    <name evidence="5" type="ORF">METZ01_LOCUS307394</name>
</gene>
<dbReference type="Gene3D" id="3.40.50.970">
    <property type="match status" value="1"/>
</dbReference>
<dbReference type="Gene3D" id="3.40.50.920">
    <property type="match status" value="1"/>
</dbReference>
<dbReference type="AlphaFoldDB" id="A0A382N166"/>
<dbReference type="InterPro" id="IPR009014">
    <property type="entry name" value="Transketo_C/PFOR_II"/>
</dbReference>
<dbReference type="EMBL" id="UINC01097108">
    <property type="protein sequence ID" value="SVC54540.1"/>
    <property type="molecule type" value="Genomic_DNA"/>
</dbReference>